<evidence type="ECO:0000313" key="2">
    <source>
        <dbReference type="Proteomes" id="UP000285859"/>
    </source>
</evidence>
<dbReference type="AlphaFoldDB" id="A0A3S3PB30"/>
<gene>
    <name evidence="1" type="ORF">EO246_11730</name>
</gene>
<dbReference type="Gene3D" id="1.10.10.10">
    <property type="entry name" value="Winged helix-like DNA-binding domain superfamily/Winged helix DNA-binding domain"/>
    <property type="match status" value="1"/>
</dbReference>
<accession>A0A3S3PB30</accession>
<dbReference type="InterPro" id="IPR009061">
    <property type="entry name" value="DNA-bd_dom_put_sf"/>
</dbReference>
<dbReference type="Proteomes" id="UP000285859">
    <property type="component" value="Unassembled WGS sequence"/>
</dbReference>
<keyword evidence="1" id="KW-0238">DNA-binding</keyword>
<proteinExistence type="predicted"/>
<name>A0A3S3PB30_9LACT</name>
<comment type="caution">
    <text evidence="1">The sequence shown here is derived from an EMBL/GenBank/DDBJ whole genome shotgun (WGS) entry which is preliminary data.</text>
</comment>
<organism evidence="1 2">
    <name type="scientific">Lactococcus lactis</name>
    <dbReference type="NCBI Taxonomy" id="1358"/>
    <lineage>
        <taxon>Bacteria</taxon>
        <taxon>Bacillati</taxon>
        <taxon>Bacillota</taxon>
        <taxon>Bacilli</taxon>
        <taxon>Lactobacillales</taxon>
        <taxon>Streptococcaceae</taxon>
        <taxon>Lactococcus</taxon>
    </lineage>
</organism>
<evidence type="ECO:0000313" key="1">
    <source>
        <dbReference type="EMBL" id="RWR44385.1"/>
    </source>
</evidence>
<protein>
    <submittedName>
        <fullName evidence="1">DNA-binding protein</fullName>
    </submittedName>
</protein>
<dbReference type="GO" id="GO:0003677">
    <property type="term" value="F:DNA binding"/>
    <property type="evidence" value="ECO:0007669"/>
    <property type="project" value="UniProtKB-KW"/>
</dbReference>
<reference evidence="1 2" key="1">
    <citation type="submission" date="2019-01" db="EMBL/GenBank/DDBJ databases">
        <title>Whole genome sequence of Lactococcus lactis isolated from cow milk.</title>
        <authorList>
            <person name="Sundararaman A."/>
            <person name="Tamang J.-P."/>
            <person name="Halami P."/>
        </authorList>
    </citation>
    <scope>NUCLEOTIDE SEQUENCE [LARGE SCALE GENOMIC DNA]</scope>
    <source>
        <strain evidence="1 2">C2D</strain>
    </source>
</reference>
<dbReference type="InterPro" id="IPR036388">
    <property type="entry name" value="WH-like_DNA-bd_sf"/>
</dbReference>
<sequence length="52" mass="6331">MNKKQTCEFLGIDNNTIDKWIRIYNFPVIRIYGIVRFDIKDIKDFMNTFKTI</sequence>
<dbReference type="SUPFAM" id="SSF46955">
    <property type="entry name" value="Putative DNA-binding domain"/>
    <property type="match status" value="1"/>
</dbReference>
<dbReference type="EMBL" id="SAXH01000028">
    <property type="protein sequence ID" value="RWR44385.1"/>
    <property type="molecule type" value="Genomic_DNA"/>
</dbReference>